<sequence>MIVTAGRRADVVHLHPEDNIVVAARHLDAGEQLQVAGRTITLAQSIKIGHKIALVPIAEGALVLKYGQIIGSTTSAAEPGDWIHSHNLHNGDFVRDYAKAQEIPADLPPITGRTFQGYRRKDGRAGTRNYIGIISSVNCSSTVSRYIAEKFDKQVLKDYPNIDGVIAFRHGGGCGLQYGGLQHEILARTLAGAARHPNIGGFLIIGLGCENAPIGYLLDSQKLISLDGKGNRKLPPILSMQDLGGTAKTVEAGIKALAELLPQGNDVRREPIPISEIILGTNCGGSDGNSGVTCNPALGVASDMLVAAGGTSVLAETTEIYGAEHLLTRRAKSVEVADKLLERIKWWLWHTSLYGVEIDNNPSVGNKEGGLTTIAEKSLGAVAKAGTTALSEVYQYAEPITAKGFCVMDTPGFDPPSVTGLVAGGCNMIVFTTGRGSCFGCKPVPSIKVASNTPMYERMIDDMDINAGEILNGKSVDEVGREIFEKIISVASGEKTKSELLGYGDEEFVPWQIGPTL</sequence>
<evidence type="ECO:0000313" key="4">
    <source>
        <dbReference type="EMBL" id="QDU31602.1"/>
    </source>
</evidence>
<dbReference type="InterPro" id="IPR013974">
    <property type="entry name" value="SAF"/>
</dbReference>
<name>A0A517YN11_9BACT</name>
<dbReference type="KEGG" id="aagg:ETAA8_67620"/>
<dbReference type="AlphaFoldDB" id="A0A517YN11"/>
<dbReference type="EC" id="4.2.1.42" evidence="4"/>
<evidence type="ECO:0000256" key="2">
    <source>
        <dbReference type="ARBA" id="ARBA00023239"/>
    </source>
</evidence>
<dbReference type="Gene3D" id="2.30.130.110">
    <property type="match status" value="1"/>
</dbReference>
<dbReference type="InterPro" id="IPR052172">
    <property type="entry name" value="UxaA_altronate/galactarate_dh"/>
</dbReference>
<dbReference type="RefSeq" id="WP_145099011.1">
    <property type="nucleotide sequence ID" value="NZ_CP036274.1"/>
</dbReference>
<dbReference type="Pfam" id="PF04295">
    <property type="entry name" value="GD_AH_second"/>
    <property type="match status" value="1"/>
</dbReference>
<evidence type="ECO:0000259" key="3">
    <source>
        <dbReference type="SMART" id="SM00858"/>
    </source>
</evidence>
<dbReference type="CDD" id="cd11613">
    <property type="entry name" value="SAF_AH_GD"/>
    <property type="match status" value="1"/>
</dbReference>
<dbReference type="InterPro" id="IPR048332">
    <property type="entry name" value="GD_AH_C"/>
</dbReference>
<feature type="domain" description="SAF" evidence="3">
    <location>
        <begin position="18"/>
        <end position="89"/>
    </location>
</feature>
<evidence type="ECO:0000256" key="1">
    <source>
        <dbReference type="ARBA" id="ARBA00010986"/>
    </source>
</evidence>
<keyword evidence="2 4" id="KW-0456">Lyase</keyword>
<dbReference type="Proteomes" id="UP000315017">
    <property type="component" value="Chromosome"/>
</dbReference>
<accession>A0A517YN11</accession>
<dbReference type="Pfam" id="PF20629">
    <property type="entry name" value="GD_AH_C"/>
    <property type="match status" value="1"/>
</dbReference>
<proteinExistence type="inferred from homology"/>
<protein>
    <submittedName>
        <fullName evidence="4">D-galactarate dehydratase</fullName>
        <ecNumber evidence="4">4.2.1.42</ecNumber>
    </submittedName>
</protein>
<keyword evidence="5" id="KW-1185">Reference proteome</keyword>
<dbReference type="GO" id="GO:0008867">
    <property type="term" value="F:galactarate dehydratase activity"/>
    <property type="evidence" value="ECO:0007669"/>
    <property type="project" value="UniProtKB-EC"/>
</dbReference>
<dbReference type="SMART" id="SM00858">
    <property type="entry name" value="SAF"/>
    <property type="match status" value="1"/>
</dbReference>
<dbReference type="EMBL" id="CP036274">
    <property type="protein sequence ID" value="QDU31602.1"/>
    <property type="molecule type" value="Genomic_DNA"/>
</dbReference>
<dbReference type="PANTHER" id="PTHR30536:SF5">
    <property type="entry name" value="ALTRONATE DEHYDRATASE"/>
    <property type="match status" value="1"/>
</dbReference>
<dbReference type="InterPro" id="IPR044144">
    <property type="entry name" value="SAF_UxaA/GarD"/>
</dbReference>
<evidence type="ECO:0000313" key="5">
    <source>
        <dbReference type="Proteomes" id="UP000315017"/>
    </source>
</evidence>
<reference evidence="4 5" key="1">
    <citation type="submission" date="2019-02" db="EMBL/GenBank/DDBJ databases">
        <title>Deep-cultivation of Planctomycetes and their phenomic and genomic characterization uncovers novel biology.</title>
        <authorList>
            <person name="Wiegand S."/>
            <person name="Jogler M."/>
            <person name="Boedeker C."/>
            <person name="Pinto D."/>
            <person name="Vollmers J."/>
            <person name="Rivas-Marin E."/>
            <person name="Kohn T."/>
            <person name="Peeters S.H."/>
            <person name="Heuer A."/>
            <person name="Rast P."/>
            <person name="Oberbeckmann S."/>
            <person name="Bunk B."/>
            <person name="Jeske O."/>
            <person name="Meyerdierks A."/>
            <person name="Storesund J.E."/>
            <person name="Kallscheuer N."/>
            <person name="Luecker S."/>
            <person name="Lage O.M."/>
            <person name="Pohl T."/>
            <person name="Merkel B.J."/>
            <person name="Hornburger P."/>
            <person name="Mueller R.-W."/>
            <person name="Bruemmer F."/>
            <person name="Labrenz M."/>
            <person name="Spormann A.M."/>
            <person name="Op den Camp H."/>
            <person name="Overmann J."/>
            <person name="Amann R."/>
            <person name="Jetten M.S.M."/>
            <person name="Mascher T."/>
            <person name="Medema M.H."/>
            <person name="Devos D.P."/>
            <person name="Kaster A.-K."/>
            <person name="Ovreas L."/>
            <person name="Rohde M."/>
            <person name="Galperin M.Y."/>
            <person name="Jogler C."/>
        </authorList>
    </citation>
    <scope>NUCLEOTIDE SEQUENCE [LARGE SCALE GENOMIC DNA]</scope>
    <source>
        <strain evidence="4 5">ETA_A8</strain>
    </source>
</reference>
<dbReference type="PANTHER" id="PTHR30536">
    <property type="entry name" value="ALTRONATE/GALACTARATE DEHYDRATASE"/>
    <property type="match status" value="1"/>
</dbReference>
<dbReference type="OrthoDB" id="9804574at2"/>
<gene>
    <name evidence="4" type="primary">garD</name>
    <name evidence="4" type="ORF">ETAA8_67620</name>
</gene>
<comment type="similarity">
    <text evidence="1">Belongs to the UxaA family.</text>
</comment>
<dbReference type="Pfam" id="PF08666">
    <property type="entry name" value="SAF"/>
    <property type="match status" value="1"/>
</dbReference>
<dbReference type="InterPro" id="IPR007392">
    <property type="entry name" value="GD_AH_second"/>
</dbReference>
<dbReference type="GO" id="GO:0019698">
    <property type="term" value="P:D-galacturonate catabolic process"/>
    <property type="evidence" value="ECO:0007669"/>
    <property type="project" value="TreeGrafter"/>
</dbReference>
<organism evidence="4 5">
    <name type="scientific">Anatilimnocola aggregata</name>
    <dbReference type="NCBI Taxonomy" id="2528021"/>
    <lineage>
        <taxon>Bacteria</taxon>
        <taxon>Pseudomonadati</taxon>
        <taxon>Planctomycetota</taxon>
        <taxon>Planctomycetia</taxon>
        <taxon>Pirellulales</taxon>
        <taxon>Pirellulaceae</taxon>
        <taxon>Anatilimnocola</taxon>
    </lineage>
</organism>